<evidence type="ECO:0000313" key="10">
    <source>
        <dbReference type="EMBL" id="OIR13609.1"/>
    </source>
</evidence>
<dbReference type="InterPro" id="IPR027417">
    <property type="entry name" value="P-loop_NTPase"/>
</dbReference>
<evidence type="ECO:0000256" key="3">
    <source>
        <dbReference type="ARBA" id="ARBA00022448"/>
    </source>
</evidence>
<accession>A0A1J5SYH4</accession>
<dbReference type="GO" id="GO:0016887">
    <property type="term" value="F:ATP hydrolysis activity"/>
    <property type="evidence" value="ECO:0007669"/>
    <property type="project" value="InterPro"/>
</dbReference>
<dbReference type="InterPro" id="IPR003439">
    <property type="entry name" value="ABC_transporter-like_ATP-bd"/>
</dbReference>
<organism evidence="10">
    <name type="scientific">mine drainage metagenome</name>
    <dbReference type="NCBI Taxonomy" id="410659"/>
    <lineage>
        <taxon>unclassified sequences</taxon>
        <taxon>metagenomes</taxon>
        <taxon>ecological metagenomes</taxon>
    </lineage>
</organism>
<dbReference type="PROSITE" id="PS50893">
    <property type="entry name" value="ABC_TRANSPORTER_2"/>
    <property type="match status" value="1"/>
</dbReference>
<name>A0A1J5SYH4_9ZZZZ</name>
<dbReference type="PANTHER" id="PTHR43553">
    <property type="entry name" value="HEAVY METAL TRANSPORTER"/>
    <property type="match status" value="1"/>
</dbReference>
<evidence type="ECO:0000256" key="7">
    <source>
        <dbReference type="ARBA" id="ARBA00022967"/>
    </source>
</evidence>
<feature type="domain" description="ABC transporter" evidence="9">
    <location>
        <begin position="5"/>
        <end position="238"/>
    </location>
</feature>
<comment type="caution">
    <text evidence="10">The sequence shown here is derived from an EMBL/GenBank/DDBJ whole genome shotgun (WGS) entry which is preliminary data.</text>
</comment>
<evidence type="ECO:0000256" key="4">
    <source>
        <dbReference type="ARBA" id="ARBA00022475"/>
    </source>
</evidence>
<evidence type="ECO:0000256" key="6">
    <source>
        <dbReference type="ARBA" id="ARBA00022840"/>
    </source>
</evidence>
<dbReference type="Gene3D" id="3.40.50.300">
    <property type="entry name" value="P-loop containing nucleotide triphosphate hydrolases"/>
    <property type="match status" value="1"/>
</dbReference>
<dbReference type="EC" id="3.6.3.-" evidence="10"/>
<dbReference type="PANTHER" id="PTHR43553:SF24">
    <property type="entry name" value="ENERGY-COUPLING FACTOR TRANSPORTER ATP-BINDING PROTEIN ECFA1"/>
    <property type="match status" value="1"/>
</dbReference>
<dbReference type="CDD" id="cd03225">
    <property type="entry name" value="ABC_cobalt_CbiO_domain1"/>
    <property type="match status" value="1"/>
</dbReference>
<dbReference type="GO" id="GO:0043190">
    <property type="term" value="C:ATP-binding cassette (ABC) transporter complex"/>
    <property type="evidence" value="ECO:0007669"/>
    <property type="project" value="TreeGrafter"/>
</dbReference>
<dbReference type="InterPro" id="IPR003593">
    <property type="entry name" value="AAA+_ATPase"/>
</dbReference>
<evidence type="ECO:0000256" key="2">
    <source>
        <dbReference type="ARBA" id="ARBA00005417"/>
    </source>
</evidence>
<dbReference type="GO" id="GO:0042626">
    <property type="term" value="F:ATPase-coupled transmembrane transporter activity"/>
    <property type="evidence" value="ECO:0007669"/>
    <property type="project" value="TreeGrafter"/>
</dbReference>
<dbReference type="SUPFAM" id="SSF52540">
    <property type="entry name" value="P-loop containing nucleoside triphosphate hydrolases"/>
    <property type="match status" value="1"/>
</dbReference>
<dbReference type="InterPro" id="IPR017871">
    <property type="entry name" value="ABC_transporter-like_CS"/>
</dbReference>
<keyword evidence="8" id="KW-0472">Membrane</keyword>
<keyword evidence="3" id="KW-0813">Transport</keyword>
<keyword evidence="7" id="KW-1278">Translocase</keyword>
<dbReference type="GO" id="GO:0005524">
    <property type="term" value="F:ATP binding"/>
    <property type="evidence" value="ECO:0007669"/>
    <property type="project" value="UniProtKB-KW"/>
</dbReference>
<sequence length="250" mass="26808">MTPSLSVNSLSYAYPDGTRALADVTFEVAPGECVGLLGPNGAGKSTLLLHLNGLLPARPPRTPSVHVDGQPVNDENLAIIRRRVGFLFQDPDDQLVAPTVFDDVAFGPVQLGVTGRALGERVQQCLEQVGLAGFDRREPGRLSHGEKKRVCLAGLLACDPALLVLDEPTAGLDPRGRRELKDLLRKLPGSKVIATHDLELAVELCQRVVLLDGGRVVASGDARTLMADESLMLAHGLEKPHSLLHHHPHP</sequence>
<dbReference type="PROSITE" id="PS00211">
    <property type="entry name" value="ABC_TRANSPORTER_1"/>
    <property type="match status" value="1"/>
</dbReference>
<protein>
    <submittedName>
        <fullName evidence="10">Cobalt import ATP-binding protein CbiO</fullName>
        <ecNumber evidence="10">3.6.3.-</ecNumber>
    </submittedName>
</protein>
<dbReference type="EMBL" id="MLJW01000014">
    <property type="protein sequence ID" value="OIR13609.1"/>
    <property type="molecule type" value="Genomic_DNA"/>
</dbReference>
<keyword evidence="6 10" id="KW-0067">ATP-binding</keyword>
<evidence type="ECO:0000259" key="9">
    <source>
        <dbReference type="PROSITE" id="PS50893"/>
    </source>
</evidence>
<dbReference type="FunFam" id="3.40.50.300:FF:000224">
    <property type="entry name" value="Energy-coupling factor transporter ATP-binding protein EcfA"/>
    <property type="match status" value="1"/>
</dbReference>
<dbReference type="InterPro" id="IPR015856">
    <property type="entry name" value="ABC_transpr_CbiO/EcfA_su"/>
</dbReference>
<keyword evidence="5" id="KW-0547">Nucleotide-binding</keyword>
<dbReference type="AlphaFoldDB" id="A0A1J5SYH4"/>
<reference evidence="10" key="1">
    <citation type="submission" date="2016-10" db="EMBL/GenBank/DDBJ databases">
        <title>Sequence of Gallionella enrichment culture.</title>
        <authorList>
            <person name="Poehlein A."/>
            <person name="Muehling M."/>
            <person name="Daniel R."/>
        </authorList>
    </citation>
    <scope>NUCLEOTIDE SEQUENCE</scope>
</reference>
<dbReference type="SMART" id="SM00382">
    <property type="entry name" value="AAA"/>
    <property type="match status" value="1"/>
</dbReference>
<proteinExistence type="inferred from homology"/>
<comment type="subcellular location">
    <subcellularLocation>
        <location evidence="1">Cell membrane</location>
    </subcellularLocation>
</comment>
<dbReference type="InterPro" id="IPR050095">
    <property type="entry name" value="ECF_ABC_transporter_ATP-bd"/>
</dbReference>
<dbReference type="Pfam" id="PF00005">
    <property type="entry name" value="ABC_tran"/>
    <property type="match status" value="1"/>
</dbReference>
<keyword evidence="4" id="KW-1003">Cell membrane</keyword>
<evidence type="ECO:0000256" key="8">
    <source>
        <dbReference type="ARBA" id="ARBA00023136"/>
    </source>
</evidence>
<comment type="similarity">
    <text evidence="2">Belongs to the ABC transporter superfamily.</text>
</comment>
<evidence type="ECO:0000256" key="1">
    <source>
        <dbReference type="ARBA" id="ARBA00004236"/>
    </source>
</evidence>
<evidence type="ECO:0000256" key="5">
    <source>
        <dbReference type="ARBA" id="ARBA00022741"/>
    </source>
</evidence>
<gene>
    <name evidence="10" type="primary">cbiO_1</name>
    <name evidence="10" type="ORF">GALL_54280</name>
</gene>
<keyword evidence="10" id="KW-0378">Hydrolase</keyword>